<dbReference type="EMBL" id="PVNG01000018">
    <property type="protein sequence ID" value="PRX60023.1"/>
    <property type="molecule type" value="Genomic_DNA"/>
</dbReference>
<dbReference type="Proteomes" id="UP000238312">
    <property type="component" value="Unassembled WGS sequence"/>
</dbReference>
<proteinExistence type="predicted"/>
<organism evidence="6 7">
    <name type="scientific">Nonomuraea fuscirosea</name>
    <dbReference type="NCBI Taxonomy" id="1291556"/>
    <lineage>
        <taxon>Bacteria</taxon>
        <taxon>Bacillati</taxon>
        <taxon>Actinomycetota</taxon>
        <taxon>Actinomycetes</taxon>
        <taxon>Streptosporangiales</taxon>
        <taxon>Streptosporangiaceae</taxon>
        <taxon>Nonomuraea</taxon>
    </lineage>
</organism>
<keyword evidence="4" id="KW-0472">Membrane</keyword>
<name>A0A2T0MPT9_9ACTN</name>
<evidence type="ECO:0000259" key="5">
    <source>
        <dbReference type="Pfam" id="PF07291"/>
    </source>
</evidence>
<gene>
    <name evidence="6" type="ORF">B0I32_118166</name>
</gene>
<accession>A0A2T0MPT9</accession>
<feature type="domain" description="Methylamine utilisation protein MauE" evidence="5">
    <location>
        <begin position="11"/>
        <end position="134"/>
    </location>
</feature>
<keyword evidence="7" id="KW-1185">Reference proteome</keyword>
<protein>
    <submittedName>
        <fullName evidence="6">Methylamine utilization protein MauE</fullName>
    </submittedName>
</protein>
<dbReference type="GO" id="GO:0030416">
    <property type="term" value="P:methylamine metabolic process"/>
    <property type="evidence" value="ECO:0007669"/>
    <property type="project" value="InterPro"/>
</dbReference>
<dbReference type="AlphaFoldDB" id="A0A2T0MPT9"/>
<comment type="caution">
    <text evidence="6">The sequence shown here is derived from an EMBL/GenBank/DDBJ whole genome shotgun (WGS) entry which is preliminary data.</text>
</comment>
<evidence type="ECO:0000256" key="2">
    <source>
        <dbReference type="ARBA" id="ARBA00022692"/>
    </source>
</evidence>
<dbReference type="InterPro" id="IPR009908">
    <property type="entry name" value="Methylamine_util_MauE"/>
</dbReference>
<evidence type="ECO:0000256" key="3">
    <source>
        <dbReference type="ARBA" id="ARBA00022989"/>
    </source>
</evidence>
<evidence type="ECO:0000256" key="4">
    <source>
        <dbReference type="ARBA" id="ARBA00023136"/>
    </source>
</evidence>
<sequence length="272" mass="29279">MTLVLESQLPLLIVMLTLGTVAKVRTVGSGGEPGALSRLGPAVLVPGRMQAPALLVCAAGELVLAAGLLVSTHPFFRWGTVAFFAMSTYVLLELRRRRPDAGCGCFGEVSSAPVGWRSIGRTVALTGLAAVSVWSPVTGWAAAAGWVIAGPPPWYAAAGVALLALLSPEIEELIDRVRYRAPCEQRHGPAESVTLSKLRSSGTWRAHHQDLVSAEPYDSWRELCWRFFAFRNHEDDDVVFAVYLSGRRPAVRMAVVSREGSDSLPDYIPVSA</sequence>
<dbReference type="OrthoDB" id="3474716at2"/>
<evidence type="ECO:0000256" key="1">
    <source>
        <dbReference type="ARBA" id="ARBA00004141"/>
    </source>
</evidence>
<reference evidence="6 7" key="1">
    <citation type="submission" date="2018-03" db="EMBL/GenBank/DDBJ databases">
        <title>Genomic Encyclopedia of Type Strains, Phase III (KMG-III): the genomes of soil and plant-associated and newly described type strains.</title>
        <authorList>
            <person name="Whitman W."/>
        </authorList>
    </citation>
    <scope>NUCLEOTIDE SEQUENCE [LARGE SCALE GENOMIC DNA]</scope>
    <source>
        <strain evidence="6 7">CGMCC 4.7104</strain>
    </source>
</reference>
<evidence type="ECO:0000313" key="6">
    <source>
        <dbReference type="EMBL" id="PRX60023.1"/>
    </source>
</evidence>
<dbReference type="Pfam" id="PF07291">
    <property type="entry name" value="MauE"/>
    <property type="match status" value="1"/>
</dbReference>
<comment type="subcellular location">
    <subcellularLocation>
        <location evidence="1">Membrane</location>
        <topology evidence="1">Multi-pass membrane protein</topology>
    </subcellularLocation>
</comment>
<evidence type="ECO:0000313" key="7">
    <source>
        <dbReference type="Proteomes" id="UP000238312"/>
    </source>
</evidence>
<keyword evidence="3" id="KW-1133">Transmembrane helix</keyword>
<keyword evidence="2" id="KW-0812">Transmembrane</keyword>
<dbReference type="GO" id="GO:0016020">
    <property type="term" value="C:membrane"/>
    <property type="evidence" value="ECO:0007669"/>
    <property type="project" value="UniProtKB-SubCell"/>
</dbReference>